<reference evidence="3 5" key="1">
    <citation type="journal article" date="2020" name="Stud. Mycol.">
        <title>101 Dothideomycetes genomes: a test case for predicting lifestyles and emergence of pathogens.</title>
        <authorList>
            <person name="Haridas S."/>
            <person name="Albert R."/>
            <person name="Binder M."/>
            <person name="Bloem J."/>
            <person name="Labutti K."/>
            <person name="Salamov A."/>
            <person name="Andreopoulos B."/>
            <person name="Baker S."/>
            <person name="Barry K."/>
            <person name="Bills G."/>
            <person name="Bluhm B."/>
            <person name="Cannon C."/>
            <person name="Castanera R."/>
            <person name="Culley D."/>
            <person name="Daum C."/>
            <person name="Ezra D."/>
            <person name="Gonzalez J."/>
            <person name="Henrissat B."/>
            <person name="Kuo A."/>
            <person name="Liang C."/>
            <person name="Lipzen A."/>
            <person name="Lutzoni F."/>
            <person name="Magnuson J."/>
            <person name="Mondo S."/>
            <person name="Nolan M."/>
            <person name="Ohm R."/>
            <person name="Pangilinan J."/>
            <person name="Park H.-J."/>
            <person name="Ramirez L."/>
            <person name="Alfaro M."/>
            <person name="Sun H."/>
            <person name="Tritt A."/>
            <person name="Yoshinaga Y."/>
            <person name="Zwiers L.-H."/>
            <person name="Turgeon B."/>
            <person name="Goodwin S."/>
            <person name="Spatafora J."/>
            <person name="Crous P."/>
            <person name="Grigoriev I."/>
        </authorList>
    </citation>
    <scope>NUCLEOTIDE SEQUENCE</scope>
    <source>
        <strain evidence="3 5">CBS 304.34</strain>
    </source>
</reference>
<dbReference type="Proteomes" id="UP000504636">
    <property type="component" value="Unplaced"/>
</dbReference>
<evidence type="ECO:0000313" key="4">
    <source>
        <dbReference type="Proteomes" id="UP000504636"/>
    </source>
</evidence>
<name>A0A6A6Z400_9PEZI</name>
<evidence type="ECO:0000256" key="1">
    <source>
        <dbReference type="SAM" id="MobiDB-lite"/>
    </source>
</evidence>
<feature type="region of interest" description="Disordered" evidence="1">
    <location>
        <begin position="1"/>
        <end position="29"/>
    </location>
</feature>
<keyword evidence="2" id="KW-0472">Membrane</keyword>
<dbReference type="EMBL" id="MU003694">
    <property type="protein sequence ID" value="KAF2815538.1"/>
    <property type="molecule type" value="Genomic_DNA"/>
</dbReference>
<evidence type="ECO:0000313" key="5">
    <source>
        <dbReference type="RefSeq" id="XP_033582502.1"/>
    </source>
</evidence>
<protein>
    <submittedName>
        <fullName evidence="3 5">Uncharacterized protein</fullName>
    </submittedName>
</protein>
<accession>A0A6A6Z400</accession>
<organism evidence="3">
    <name type="scientific">Mytilinidion resinicola</name>
    <dbReference type="NCBI Taxonomy" id="574789"/>
    <lineage>
        <taxon>Eukaryota</taxon>
        <taxon>Fungi</taxon>
        <taxon>Dikarya</taxon>
        <taxon>Ascomycota</taxon>
        <taxon>Pezizomycotina</taxon>
        <taxon>Dothideomycetes</taxon>
        <taxon>Pleosporomycetidae</taxon>
        <taxon>Mytilinidiales</taxon>
        <taxon>Mytilinidiaceae</taxon>
        <taxon>Mytilinidion</taxon>
    </lineage>
</organism>
<dbReference type="AlphaFoldDB" id="A0A6A6Z400"/>
<evidence type="ECO:0000256" key="2">
    <source>
        <dbReference type="SAM" id="Phobius"/>
    </source>
</evidence>
<feature type="transmembrane region" description="Helical" evidence="2">
    <location>
        <begin position="45"/>
        <end position="66"/>
    </location>
</feature>
<dbReference type="GeneID" id="54454108"/>
<dbReference type="RefSeq" id="XP_033582502.1">
    <property type="nucleotide sequence ID" value="XM_033713215.1"/>
</dbReference>
<sequence length="221" mass="24533">MHTNPPQAAASPRSNPITHHPIPPPPYTHPNDRGYAHLVSSLTTLFHLLAISLVIITFIAGTAIAPGTREQSFRPRVLGDRLSILRISVTFHGWDTPDGQTPPYQYGPANPYEPYSPWRKTWAIRVYLNGCCARPETDGNSDYTMHCLYTGPGRTFTIRDAVRELRKYALGPGREGYQNTHSDYVSVPTAPGFIMYVVAMLSSAAVLVSRGEVECERSDHI</sequence>
<reference evidence="5" key="2">
    <citation type="submission" date="2020-04" db="EMBL/GenBank/DDBJ databases">
        <authorList>
            <consortium name="NCBI Genome Project"/>
        </authorList>
    </citation>
    <scope>NUCLEOTIDE SEQUENCE</scope>
    <source>
        <strain evidence="5">CBS 304.34</strain>
    </source>
</reference>
<dbReference type="OrthoDB" id="10582398at2759"/>
<proteinExistence type="predicted"/>
<reference evidence="5" key="3">
    <citation type="submission" date="2025-04" db="UniProtKB">
        <authorList>
            <consortium name="RefSeq"/>
        </authorList>
    </citation>
    <scope>IDENTIFICATION</scope>
    <source>
        <strain evidence="5">CBS 304.34</strain>
    </source>
</reference>
<keyword evidence="4" id="KW-1185">Reference proteome</keyword>
<evidence type="ECO:0000313" key="3">
    <source>
        <dbReference type="EMBL" id="KAF2815538.1"/>
    </source>
</evidence>
<keyword evidence="2" id="KW-0812">Transmembrane</keyword>
<gene>
    <name evidence="3 5" type="ORF">BDZ99DRAFT_198125</name>
</gene>
<keyword evidence="2" id="KW-1133">Transmembrane helix</keyword>